<evidence type="ECO:0000313" key="2">
    <source>
        <dbReference type="Proteomes" id="UP001057402"/>
    </source>
</evidence>
<keyword evidence="2" id="KW-1185">Reference proteome</keyword>
<reference evidence="2" key="1">
    <citation type="journal article" date="2023" name="Front. Plant Sci.">
        <title>Chromosomal-level genome assembly of Melastoma candidum provides insights into trichome evolution.</title>
        <authorList>
            <person name="Zhong Y."/>
            <person name="Wu W."/>
            <person name="Sun C."/>
            <person name="Zou P."/>
            <person name="Liu Y."/>
            <person name="Dai S."/>
            <person name="Zhou R."/>
        </authorList>
    </citation>
    <scope>NUCLEOTIDE SEQUENCE [LARGE SCALE GENOMIC DNA]</scope>
</reference>
<gene>
    <name evidence="1" type="ORF">MLD38_034760</name>
</gene>
<dbReference type="EMBL" id="CM042889">
    <property type="protein sequence ID" value="KAI4321371.1"/>
    <property type="molecule type" value="Genomic_DNA"/>
</dbReference>
<dbReference type="Proteomes" id="UP001057402">
    <property type="component" value="Chromosome 10"/>
</dbReference>
<comment type="caution">
    <text evidence="1">The sequence shown here is derived from an EMBL/GenBank/DDBJ whole genome shotgun (WGS) entry which is preliminary data.</text>
</comment>
<sequence>MSDWILEESASLASHGVENAERALCTVVTNGVEVFDGEGKSHGTGVYVPEFSWINHSWSPTLAIALCSPTLDSFGSEPRVIVRSILPIRKGEEVTIAYTDLLQPKAMQMNLPQDLRSFSFSKTFKDICGDSFSGHVGGNNNMCDVVQRLSDFLDNAVQDYLSESDPRSCCEKLETLLVQGILEMDCTSVAAQQLRTFSHSLVGEFLDRCSFVGTSWAHCFLSRSVCPDTENMSTELISCTMDLASKIWGSLASDSQYFQAIKHPINFEWLR</sequence>
<name>A0ACB9MCT4_9MYRT</name>
<organism evidence="1 2">
    <name type="scientific">Melastoma candidum</name>
    <dbReference type="NCBI Taxonomy" id="119954"/>
    <lineage>
        <taxon>Eukaryota</taxon>
        <taxon>Viridiplantae</taxon>
        <taxon>Streptophyta</taxon>
        <taxon>Embryophyta</taxon>
        <taxon>Tracheophyta</taxon>
        <taxon>Spermatophyta</taxon>
        <taxon>Magnoliopsida</taxon>
        <taxon>eudicotyledons</taxon>
        <taxon>Gunneridae</taxon>
        <taxon>Pentapetalae</taxon>
        <taxon>rosids</taxon>
        <taxon>malvids</taxon>
        <taxon>Myrtales</taxon>
        <taxon>Melastomataceae</taxon>
        <taxon>Melastomatoideae</taxon>
        <taxon>Melastomateae</taxon>
        <taxon>Melastoma</taxon>
    </lineage>
</organism>
<evidence type="ECO:0000313" key="1">
    <source>
        <dbReference type="EMBL" id="KAI4321371.1"/>
    </source>
</evidence>
<protein>
    <submittedName>
        <fullName evidence="1">Uncharacterized protein</fullName>
    </submittedName>
</protein>
<accession>A0ACB9MCT4</accession>
<proteinExistence type="predicted"/>